<name>A0A024TDS2_9STRA</name>
<dbReference type="InterPro" id="IPR032675">
    <property type="entry name" value="LRR_dom_sf"/>
</dbReference>
<dbReference type="InterPro" id="IPR051681">
    <property type="entry name" value="Ser/Thr_Kinases-Pseudokinases"/>
</dbReference>
<feature type="binding site" evidence="3">
    <location>
        <position position="464"/>
    </location>
    <ligand>
        <name>ATP</name>
        <dbReference type="ChEBI" id="CHEBI:30616"/>
    </ligand>
</feature>
<dbReference type="RefSeq" id="XP_008879051.1">
    <property type="nucleotide sequence ID" value="XM_008880829.1"/>
</dbReference>
<feature type="region of interest" description="Disordered" evidence="4">
    <location>
        <begin position="352"/>
        <end position="417"/>
    </location>
</feature>
<dbReference type="Gene3D" id="3.80.10.10">
    <property type="entry name" value="Ribonuclease Inhibitor"/>
    <property type="match status" value="1"/>
</dbReference>
<dbReference type="VEuPathDB" id="FungiDB:H310_13357"/>
<keyword evidence="1" id="KW-0433">Leucine-rich repeat</keyword>
<keyword evidence="6" id="KW-0732">Signal</keyword>
<dbReference type="OrthoDB" id="73776at2759"/>
<keyword evidence="5" id="KW-0472">Membrane</keyword>
<keyword evidence="3" id="KW-0547">Nucleotide-binding</keyword>
<keyword evidence="5" id="KW-1133">Transmembrane helix</keyword>
<feature type="domain" description="Protein kinase" evidence="7">
    <location>
        <begin position="437"/>
        <end position="707"/>
    </location>
</feature>
<feature type="signal peptide" evidence="6">
    <location>
        <begin position="1"/>
        <end position="18"/>
    </location>
</feature>
<dbReference type="PANTHER" id="PTHR44329:SF214">
    <property type="entry name" value="PROTEIN KINASE DOMAIN-CONTAINING PROTEIN"/>
    <property type="match status" value="1"/>
</dbReference>
<dbReference type="EMBL" id="KI914001">
    <property type="protein sequence ID" value="ETV92300.1"/>
    <property type="molecule type" value="Genomic_DNA"/>
</dbReference>
<keyword evidence="8" id="KW-0723">Serine/threonine-protein kinase</keyword>
<dbReference type="GO" id="GO:0005524">
    <property type="term" value="F:ATP binding"/>
    <property type="evidence" value="ECO:0007669"/>
    <property type="project" value="UniProtKB-UniRule"/>
</dbReference>
<dbReference type="SUPFAM" id="SSF52058">
    <property type="entry name" value="L domain-like"/>
    <property type="match status" value="1"/>
</dbReference>
<reference evidence="8" key="1">
    <citation type="submission" date="2013-12" db="EMBL/GenBank/DDBJ databases">
        <title>The Genome Sequence of Aphanomyces invadans NJM9701.</title>
        <authorList>
            <consortium name="The Broad Institute Genomics Platform"/>
            <person name="Russ C."/>
            <person name="Tyler B."/>
            <person name="van West P."/>
            <person name="Dieguez-Uribeondo J."/>
            <person name="Young S.K."/>
            <person name="Zeng Q."/>
            <person name="Gargeya S."/>
            <person name="Fitzgerald M."/>
            <person name="Abouelleil A."/>
            <person name="Alvarado L."/>
            <person name="Chapman S.B."/>
            <person name="Gainer-Dewar J."/>
            <person name="Goldberg J."/>
            <person name="Griggs A."/>
            <person name="Gujja S."/>
            <person name="Hansen M."/>
            <person name="Howarth C."/>
            <person name="Imamovic A."/>
            <person name="Ireland A."/>
            <person name="Larimer J."/>
            <person name="McCowan C."/>
            <person name="Murphy C."/>
            <person name="Pearson M."/>
            <person name="Poon T.W."/>
            <person name="Priest M."/>
            <person name="Roberts A."/>
            <person name="Saif S."/>
            <person name="Shea T."/>
            <person name="Sykes S."/>
            <person name="Wortman J."/>
            <person name="Nusbaum C."/>
            <person name="Birren B."/>
        </authorList>
    </citation>
    <scope>NUCLEOTIDE SEQUENCE [LARGE SCALE GENOMIC DNA]</scope>
    <source>
        <strain evidence="8">NJM9701</strain>
    </source>
</reference>
<dbReference type="PRINTS" id="PR00109">
    <property type="entry name" value="TYRKINASE"/>
</dbReference>
<evidence type="ECO:0000313" key="8">
    <source>
        <dbReference type="EMBL" id="ETV92300.1"/>
    </source>
</evidence>
<feature type="compositionally biased region" description="Polar residues" evidence="4">
    <location>
        <begin position="386"/>
        <end position="417"/>
    </location>
</feature>
<protein>
    <submittedName>
        <fullName evidence="8">Serine/threonine protein kinase</fullName>
    </submittedName>
</protein>
<dbReference type="InterPro" id="IPR001245">
    <property type="entry name" value="Ser-Thr/Tyr_kinase_cat_dom"/>
</dbReference>
<dbReference type="SUPFAM" id="SSF56112">
    <property type="entry name" value="Protein kinase-like (PK-like)"/>
    <property type="match status" value="1"/>
</dbReference>
<feature type="transmembrane region" description="Helical" evidence="5">
    <location>
        <begin position="326"/>
        <end position="347"/>
    </location>
</feature>
<dbReference type="PANTHER" id="PTHR44329">
    <property type="entry name" value="SERINE/THREONINE-PROTEIN KINASE TNNI3K-RELATED"/>
    <property type="match status" value="1"/>
</dbReference>
<evidence type="ECO:0000256" key="5">
    <source>
        <dbReference type="SAM" id="Phobius"/>
    </source>
</evidence>
<keyword evidence="8" id="KW-0418">Kinase</keyword>
<dbReference type="Pfam" id="PF00069">
    <property type="entry name" value="Pkinase"/>
    <property type="match status" value="1"/>
</dbReference>
<proteinExistence type="predicted"/>
<dbReference type="InterPro" id="IPR011009">
    <property type="entry name" value="Kinase-like_dom_sf"/>
</dbReference>
<evidence type="ECO:0000256" key="3">
    <source>
        <dbReference type="PROSITE-ProRule" id="PRU10141"/>
    </source>
</evidence>
<keyword evidence="8" id="KW-0808">Transferase</keyword>
<dbReference type="PROSITE" id="PS00107">
    <property type="entry name" value="PROTEIN_KINASE_ATP"/>
    <property type="match status" value="1"/>
</dbReference>
<gene>
    <name evidence="8" type="ORF">H310_13357</name>
</gene>
<dbReference type="SMART" id="SM00220">
    <property type="entry name" value="S_TKc"/>
    <property type="match status" value="1"/>
</dbReference>
<feature type="compositionally biased region" description="Basic and acidic residues" evidence="4">
    <location>
        <begin position="352"/>
        <end position="363"/>
    </location>
</feature>
<feature type="compositionally biased region" description="Basic and acidic residues" evidence="4">
    <location>
        <begin position="372"/>
        <end position="381"/>
    </location>
</feature>
<accession>A0A024TDS2</accession>
<dbReference type="Gene3D" id="1.10.510.10">
    <property type="entry name" value="Transferase(Phosphotransferase) domain 1"/>
    <property type="match status" value="1"/>
</dbReference>
<organism evidence="8">
    <name type="scientific">Aphanomyces invadans</name>
    <dbReference type="NCBI Taxonomy" id="157072"/>
    <lineage>
        <taxon>Eukaryota</taxon>
        <taxon>Sar</taxon>
        <taxon>Stramenopiles</taxon>
        <taxon>Oomycota</taxon>
        <taxon>Saprolegniomycetes</taxon>
        <taxon>Saprolegniales</taxon>
        <taxon>Verrucalvaceae</taxon>
        <taxon>Aphanomyces</taxon>
    </lineage>
</organism>
<keyword evidence="5" id="KW-0812">Transmembrane</keyword>
<evidence type="ECO:0000259" key="7">
    <source>
        <dbReference type="PROSITE" id="PS50011"/>
    </source>
</evidence>
<evidence type="ECO:0000256" key="2">
    <source>
        <dbReference type="ARBA" id="ARBA00022737"/>
    </source>
</evidence>
<feature type="chain" id="PRO_5001534675" evidence="6">
    <location>
        <begin position="19"/>
        <end position="707"/>
    </location>
</feature>
<evidence type="ECO:0000256" key="1">
    <source>
        <dbReference type="ARBA" id="ARBA00022614"/>
    </source>
</evidence>
<keyword evidence="2" id="KW-0677">Repeat</keyword>
<evidence type="ECO:0000256" key="4">
    <source>
        <dbReference type="SAM" id="MobiDB-lite"/>
    </source>
</evidence>
<sequence>MMLRVVVAAAAAVSAVDAQCDYSSLAASQVLISDKSICPLVNSTCVVDKRTCTVLPWGSYWDAIGTFKDAPAQFYSWFFTGGRSVINLDMATFPDRFSELSFTNISLPAESKLRPWPTNLTKLTMQNGNLKKISVLYPLPSKLSVLFLGANYLSSVEDLRTLPRSITRLSLQNNDYTELTNLDWTKMTLVYLINCNLLRSINMVKFSTSIVHLDLSSVTLTKWIMDNSTFIALNTTLRPNNTADDSTRDDGTQSYTGYGYYNTKITTSGADCAAANGVIQELWPDKSMRNYKYASEVFKVCVVPDVATSSTSAPVSTAPPKPDNTGVIVGVIVGVVVVLGVGVFCFVKRRKPQPDDGYPERSSRGKSGGNQDHYHQLDGGDKGSNNRRSVTQNGTTHNSGNRFSNSGGQSMPSLTSTDESNINLAPLALVRIEARDVLLHQKLGSGAFAEVWRGSFLGDDVAVKMLHPSRVTVTQIQSFVSEIQLMNSFDSPYIVKLVGACWTRPSDLQCVMELMDGGDLKDYLDTHSPAQFAWIDKYRHIYQIVEGLVYLHSLNIIHRDVKSRNSRNVLLDSTKGTKLTDFGVSKEDIQATMTMGVGTFRWMAPEVLQDLGYTISADIYSLGMMLSEFDTHHVPYVDLVNPTNGQPLVDSAIILKVVSGQIKPTFTDDCPRWIYEMAQQCLAHDPEQRPTAMQLSFIVGNRLKDLM</sequence>
<dbReference type="GeneID" id="20090407"/>
<keyword evidence="3" id="KW-0067">ATP-binding</keyword>
<dbReference type="STRING" id="157072.A0A024TDS2"/>
<dbReference type="AlphaFoldDB" id="A0A024TDS2"/>
<dbReference type="GO" id="GO:0004674">
    <property type="term" value="F:protein serine/threonine kinase activity"/>
    <property type="evidence" value="ECO:0007669"/>
    <property type="project" value="UniProtKB-KW"/>
</dbReference>
<dbReference type="PROSITE" id="PS51450">
    <property type="entry name" value="LRR"/>
    <property type="match status" value="1"/>
</dbReference>
<dbReference type="InterPro" id="IPR000719">
    <property type="entry name" value="Prot_kinase_dom"/>
</dbReference>
<dbReference type="eggNOG" id="KOG0192">
    <property type="taxonomic scope" value="Eukaryota"/>
</dbReference>
<dbReference type="InterPro" id="IPR017441">
    <property type="entry name" value="Protein_kinase_ATP_BS"/>
</dbReference>
<dbReference type="PROSITE" id="PS50011">
    <property type="entry name" value="PROTEIN_KINASE_DOM"/>
    <property type="match status" value="1"/>
</dbReference>
<evidence type="ECO:0000256" key="6">
    <source>
        <dbReference type="SAM" id="SignalP"/>
    </source>
</evidence>
<dbReference type="InterPro" id="IPR001611">
    <property type="entry name" value="Leu-rich_rpt"/>
</dbReference>